<organism evidence="7">
    <name type="scientific">Piromyces sp</name>
    <dbReference type="NCBI Taxonomy" id="45796"/>
    <lineage>
        <taxon>Eukaryota</taxon>
        <taxon>Fungi</taxon>
        <taxon>Fungi incertae sedis</taxon>
        <taxon>Chytridiomycota</taxon>
        <taxon>Chytridiomycota incertae sedis</taxon>
        <taxon>Neocallimastigomycetes</taxon>
        <taxon>Neocallimastigales</taxon>
        <taxon>Neocallimastigaceae</taxon>
        <taxon>Piromyces</taxon>
    </lineage>
</organism>
<sequence>MKFITVITVAMFAAGSAYGQNAEIGTWAGFRKGAASFTFDDGAPSHVSDAGPVFDKYGYKGTFNLVYNWNPNWSGFQSLADNGHEIASHSNSHGQNMSGEEASSKTNIGGKIKQKYGIITVAYPNCNVPNERAVLQNYIVGRICNGSWQGMSDIMGKNGPSNWAKASAIMTGSEGQIKSTNDFTGQMQKAVQSNGWVAFLTHGFSGKNNGSATYSPTDLGAIEGALQWAKQNDKDIWVAPMGFVAMYIKERNAAKIEGSSDSNSMTFELKHNIADSISKYDYPLSIRVKTSWSKVEVTQNGAKLDSKIESGYVYFDAVPNGGKIVVKNGNATGTGNTTTRTTTKTIPSSGSCWASSLGYKCCTSSTVVAYTDSNGQWGIQNDDWCGIPNTNNRNCWARNLGYNCCSTQSCRNAQFSDTDGQWDIENGEWCGISTSNVLC</sequence>
<proteinExistence type="evidence at transcript level"/>
<dbReference type="EMBL" id="MH043848">
    <property type="protein sequence ID" value="AWI67002.1"/>
    <property type="molecule type" value="mRNA"/>
</dbReference>
<dbReference type="GO" id="GO:0005975">
    <property type="term" value="P:carbohydrate metabolic process"/>
    <property type="evidence" value="ECO:0007669"/>
    <property type="project" value="InterPro"/>
</dbReference>
<evidence type="ECO:0000256" key="2">
    <source>
        <dbReference type="ARBA" id="ARBA00022737"/>
    </source>
</evidence>
<dbReference type="Gene3D" id="3.20.20.370">
    <property type="entry name" value="Glycoside hydrolase/deacetylase"/>
    <property type="match status" value="1"/>
</dbReference>
<feature type="compositionally biased region" description="Polar residues" evidence="4">
    <location>
        <begin position="88"/>
        <end position="98"/>
    </location>
</feature>
<accession>A0A2S1TZD3</accession>
<evidence type="ECO:0000256" key="4">
    <source>
        <dbReference type="SAM" id="MobiDB-lite"/>
    </source>
</evidence>
<keyword evidence="2" id="KW-0677">Repeat</keyword>
<dbReference type="SUPFAM" id="SSF88713">
    <property type="entry name" value="Glycoside hydrolase/deacetylase"/>
    <property type="match status" value="1"/>
</dbReference>
<feature type="domain" description="CBM10" evidence="6">
    <location>
        <begin position="394"/>
        <end position="433"/>
    </location>
</feature>
<keyword evidence="1 5" id="KW-0732">Signal</keyword>
<dbReference type="CDD" id="cd10967">
    <property type="entry name" value="CE4_GLA_like_6s"/>
    <property type="match status" value="1"/>
</dbReference>
<evidence type="ECO:0000256" key="3">
    <source>
        <dbReference type="ARBA" id="ARBA00022801"/>
    </source>
</evidence>
<evidence type="ECO:0000259" key="6">
    <source>
        <dbReference type="PROSITE" id="PS51763"/>
    </source>
</evidence>
<dbReference type="Pfam" id="PF02013">
    <property type="entry name" value="CBM_10"/>
    <property type="match status" value="2"/>
</dbReference>
<evidence type="ECO:0000313" key="7">
    <source>
        <dbReference type="EMBL" id="AWI67002.1"/>
    </source>
</evidence>
<keyword evidence="3" id="KW-0378">Hydrolase</keyword>
<dbReference type="Pfam" id="PF01522">
    <property type="entry name" value="Polysacc_deac_1"/>
    <property type="match status" value="1"/>
</dbReference>
<dbReference type="SUPFAM" id="SSF64571">
    <property type="entry name" value="Cellulose docking domain, dockering"/>
    <property type="match status" value="2"/>
</dbReference>
<feature type="domain" description="CBM10" evidence="6">
    <location>
        <begin position="351"/>
        <end position="388"/>
    </location>
</feature>
<dbReference type="AlphaFoldDB" id="A0A2S1TZD3"/>
<feature type="region of interest" description="Disordered" evidence="4">
    <location>
        <begin position="84"/>
        <end position="106"/>
    </location>
</feature>
<dbReference type="InterPro" id="IPR002509">
    <property type="entry name" value="NODB_dom"/>
</dbReference>
<dbReference type="PROSITE" id="PS51763">
    <property type="entry name" value="CBM10"/>
    <property type="match status" value="2"/>
</dbReference>
<dbReference type="InterPro" id="IPR009034">
    <property type="entry name" value="Dockerin_dom_fun_sf"/>
</dbReference>
<dbReference type="Gene3D" id="3.90.1220.10">
    <property type="entry name" value="Cellulose docking domain, dockering"/>
    <property type="match status" value="2"/>
</dbReference>
<name>A0A2S1TZD3_PIRSP</name>
<evidence type="ECO:0000256" key="5">
    <source>
        <dbReference type="SAM" id="SignalP"/>
    </source>
</evidence>
<dbReference type="InterPro" id="IPR002883">
    <property type="entry name" value="CBM10/Dockerin_dom"/>
</dbReference>
<dbReference type="InterPro" id="IPR011330">
    <property type="entry name" value="Glyco_hydro/deAcase_b/a-brl"/>
</dbReference>
<evidence type="ECO:0000256" key="1">
    <source>
        <dbReference type="ARBA" id="ARBA00022729"/>
    </source>
</evidence>
<reference evidence="7" key="1">
    <citation type="submission" date="2018-03" db="EMBL/GenBank/DDBJ databases">
        <title>Horizontal gene transfer is an indispensable driver in forging the evolution of the Neocallimastigomycota as a distinct gut-dwelling fungal lineage.</title>
        <authorList>
            <person name="Murphy C.L."/>
            <person name="Youssef N.H."/>
            <person name="Elshahed M.S."/>
        </authorList>
    </citation>
    <scope>NUCLEOTIDE SEQUENCE</scope>
    <source>
        <strain evidence="7">A1</strain>
    </source>
</reference>
<feature type="chain" id="PRO_5015552653" evidence="5">
    <location>
        <begin position="20"/>
        <end position="439"/>
    </location>
</feature>
<dbReference type="GO" id="GO:0016810">
    <property type="term" value="F:hydrolase activity, acting on carbon-nitrogen (but not peptide) bonds"/>
    <property type="evidence" value="ECO:0007669"/>
    <property type="project" value="InterPro"/>
</dbReference>
<protein>
    <submittedName>
        <fullName evidence="7">Carboxyl esterase family 4</fullName>
    </submittedName>
</protein>
<feature type="signal peptide" evidence="5">
    <location>
        <begin position="1"/>
        <end position="19"/>
    </location>
</feature>